<proteinExistence type="predicted"/>
<dbReference type="EMBL" id="CP099468">
    <property type="protein sequence ID" value="USQ85171.1"/>
    <property type="molecule type" value="Genomic_DNA"/>
</dbReference>
<accession>A0ABY4Z8A3</accession>
<protein>
    <submittedName>
        <fullName evidence="1">Uncharacterized protein</fullName>
    </submittedName>
</protein>
<dbReference type="RefSeq" id="WP_252549940.1">
    <property type="nucleotide sequence ID" value="NZ_CP099468.1"/>
</dbReference>
<dbReference type="Proteomes" id="UP001056374">
    <property type="component" value="Chromosome"/>
</dbReference>
<organism evidence="1 2">
    <name type="scientific">Streptomyces phaeoluteigriseus</name>
    <dbReference type="NCBI Taxonomy" id="114686"/>
    <lineage>
        <taxon>Bacteria</taxon>
        <taxon>Bacillati</taxon>
        <taxon>Actinomycetota</taxon>
        <taxon>Actinomycetes</taxon>
        <taxon>Kitasatosporales</taxon>
        <taxon>Streptomycetaceae</taxon>
        <taxon>Streptomyces</taxon>
        <taxon>Streptomyces aurantiacus group</taxon>
    </lineage>
</organism>
<gene>
    <name evidence="1" type="ORF">NFX46_16060</name>
</gene>
<evidence type="ECO:0000313" key="1">
    <source>
        <dbReference type="EMBL" id="USQ85171.1"/>
    </source>
</evidence>
<sequence>MRGGGDRGRVVDAGAGAGFGADGLLAFLQCLADQGAVVTLEAGPSAVPLWRLRVLGRDAEAVRASAGECVRTVVPALTGTGADGSTYVIPSDVARSAGIEGTGVLLLDWLVEQGARVFLKADGDRPRPGWTLLVREGPLPTRLRADGPTGGRCLAALVTALRSHGVVVPV</sequence>
<reference evidence="1" key="1">
    <citation type="submission" date="2022-06" db="EMBL/GenBank/DDBJ databases">
        <title>Complete genome sequence of soil microorganisms Streptomyces sp. Qhu-M197 isolated from Alpine meadows habitats on the Tibetan Plateau.</title>
        <authorList>
            <person name="Zhang B."/>
            <person name="Xiang X."/>
            <person name="Fan J."/>
        </authorList>
    </citation>
    <scope>NUCLEOTIDE SEQUENCE</scope>
    <source>
        <strain evidence="1">Qhu-M197</strain>
    </source>
</reference>
<keyword evidence="2" id="KW-1185">Reference proteome</keyword>
<name>A0ABY4Z8A3_9ACTN</name>
<evidence type="ECO:0000313" key="2">
    <source>
        <dbReference type="Proteomes" id="UP001056374"/>
    </source>
</evidence>